<keyword evidence="1" id="KW-1133">Transmembrane helix</keyword>
<keyword evidence="2" id="KW-0732">Signal</keyword>
<feature type="chain" id="PRO_5037125601" evidence="2">
    <location>
        <begin position="27"/>
        <end position="154"/>
    </location>
</feature>
<protein>
    <submittedName>
        <fullName evidence="4">Uncharacterized protein</fullName>
    </submittedName>
</protein>
<evidence type="ECO:0000313" key="3">
    <source>
        <dbReference type="Proteomes" id="UP000887566"/>
    </source>
</evidence>
<evidence type="ECO:0000313" key="4">
    <source>
        <dbReference type="WBParaSite" id="PSAMB.scaffold472size50076.g6043.t1"/>
    </source>
</evidence>
<accession>A0A914WNM5</accession>
<evidence type="ECO:0000256" key="1">
    <source>
        <dbReference type="SAM" id="Phobius"/>
    </source>
</evidence>
<keyword evidence="1" id="KW-0472">Membrane</keyword>
<sequence length="154" mass="16648">MLRRPSPSGVTFLAATFLFQLDLIEAIVPTTTSHDQLTDPGSGGAVKWLIVLVAAITIVTVIFFAVCVYNKRRSRRRTAVRPQRSQQRLNFNGVSPPPISTLAYAPPPYSSSPVEYPCGSGSATNSGMAWTFTKSQCGQDQSVVIPPPSYDSIT</sequence>
<keyword evidence="3" id="KW-1185">Reference proteome</keyword>
<name>A0A914WNM5_9BILA</name>
<feature type="signal peptide" evidence="2">
    <location>
        <begin position="1"/>
        <end position="26"/>
    </location>
</feature>
<proteinExistence type="predicted"/>
<dbReference type="WBParaSite" id="PSAMB.scaffold472size50076.g6043.t1">
    <property type="protein sequence ID" value="PSAMB.scaffold472size50076.g6043.t1"/>
    <property type="gene ID" value="PSAMB.scaffold472size50076.g6043"/>
</dbReference>
<feature type="transmembrane region" description="Helical" evidence="1">
    <location>
        <begin position="50"/>
        <end position="69"/>
    </location>
</feature>
<organism evidence="3 4">
    <name type="scientific">Plectus sambesii</name>
    <dbReference type="NCBI Taxonomy" id="2011161"/>
    <lineage>
        <taxon>Eukaryota</taxon>
        <taxon>Metazoa</taxon>
        <taxon>Ecdysozoa</taxon>
        <taxon>Nematoda</taxon>
        <taxon>Chromadorea</taxon>
        <taxon>Plectida</taxon>
        <taxon>Plectina</taxon>
        <taxon>Plectoidea</taxon>
        <taxon>Plectidae</taxon>
        <taxon>Plectus</taxon>
    </lineage>
</organism>
<dbReference type="Proteomes" id="UP000887566">
    <property type="component" value="Unplaced"/>
</dbReference>
<evidence type="ECO:0000256" key="2">
    <source>
        <dbReference type="SAM" id="SignalP"/>
    </source>
</evidence>
<dbReference type="AlphaFoldDB" id="A0A914WNM5"/>
<keyword evidence="1" id="KW-0812">Transmembrane</keyword>
<reference evidence="4" key="1">
    <citation type="submission" date="2022-11" db="UniProtKB">
        <authorList>
            <consortium name="WormBaseParasite"/>
        </authorList>
    </citation>
    <scope>IDENTIFICATION</scope>
</reference>